<evidence type="ECO:0000313" key="7">
    <source>
        <dbReference type="Proteomes" id="UP000198534"/>
    </source>
</evidence>
<dbReference type="HAMAP" id="MF_01241">
    <property type="entry name" value="GlcN6P_deamin"/>
    <property type="match status" value="1"/>
</dbReference>
<evidence type="ECO:0000256" key="4">
    <source>
        <dbReference type="HAMAP-Rule" id="MF_01241"/>
    </source>
</evidence>
<dbReference type="UniPathway" id="UPA00629">
    <property type="reaction ID" value="UER00684"/>
</dbReference>
<dbReference type="RefSeq" id="WP_091735081.1">
    <property type="nucleotide sequence ID" value="NZ_FNNQ01000001.1"/>
</dbReference>
<evidence type="ECO:0000256" key="2">
    <source>
        <dbReference type="ARBA" id="ARBA00022801"/>
    </source>
</evidence>
<comment type="pathway">
    <text evidence="4">Amino-sugar metabolism; N-acetylneuraminate degradation; D-fructose 6-phosphate from N-acetylneuraminate: step 5/5.</text>
</comment>
<feature type="active site" description="For ring-opening step" evidence="4">
    <location>
        <position position="143"/>
    </location>
</feature>
<evidence type="ECO:0000256" key="3">
    <source>
        <dbReference type="ARBA" id="ARBA00023277"/>
    </source>
</evidence>
<name>A0A1H2QX52_9BACL</name>
<evidence type="ECO:0000259" key="5">
    <source>
        <dbReference type="Pfam" id="PF01182"/>
    </source>
</evidence>
<protein>
    <recommendedName>
        <fullName evidence="4">Glucosamine-6-phosphate deaminase</fullName>
        <ecNumber evidence="4">3.5.99.6</ecNumber>
    </recommendedName>
    <alternativeName>
        <fullName evidence="4">GlcN6P deaminase</fullName>
        <shortName evidence="4">GNPDA</shortName>
    </alternativeName>
    <alternativeName>
        <fullName evidence="4">Glucosamine-6-phosphate isomerase</fullName>
    </alternativeName>
</protein>
<dbReference type="GO" id="GO:0006043">
    <property type="term" value="P:glucosamine catabolic process"/>
    <property type="evidence" value="ECO:0007669"/>
    <property type="project" value="TreeGrafter"/>
</dbReference>
<gene>
    <name evidence="4" type="primary">nagB</name>
    <name evidence="6" type="ORF">SAMN05444487_101323</name>
</gene>
<dbReference type="CDD" id="cd01399">
    <property type="entry name" value="GlcN6P_deaminase"/>
    <property type="match status" value="1"/>
</dbReference>
<dbReference type="InterPro" id="IPR004547">
    <property type="entry name" value="Glucosamine6P_isomerase"/>
</dbReference>
<feature type="domain" description="Glucosamine/galactosamine-6-phosphate isomerase" evidence="5">
    <location>
        <begin position="12"/>
        <end position="224"/>
    </location>
</feature>
<dbReference type="EMBL" id="FNNQ01000001">
    <property type="protein sequence ID" value="SDW11701.1"/>
    <property type="molecule type" value="Genomic_DNA"/>
</dbReference>
<dbReference type="InterPro" id="IPR006148">
    <property type="entry name" value="Glc/Gal-6P_isomerase"/>
</dbReference>
<dbReference type="OrthoDB" id="9791139at2"/>
<dbReference type="AlphaFoldDB" id="A0A1H2QX52"/>
<sequence>MEIIAAANYEEMSQMAATFLMHKVCNARKVTLGLATGGTPLGTYRRLVKYHQVEGISFQGVQTFNLDEYVGLGKMHPGSYHSYMETHLFRWIDIDPCQTHLPNGEAVDLKLECARYEELIRSRGGIDIQVLGIGSNGHIGFNEPGTPFDTRTHVVALADSTRRANARYFSGETDVPYQAITMGIGTILDSRQILLLASGIGKAAAIRHLIEGNKDRQFPASALLDHPDVTVIVDQSASN</sequence>
<keyword evidence="7" id="KW-1185">Reference proteome</keyword>
<dbReference type="Pfam" id="PF01182">
    <property type="entry name" value="Glucosamine_iso"/>
    <property type="match status" value="1"/>
</dbReference>
<keyword evidence="3 4" id="KW-0119">Carbohydrate metabolism</keyword>
<feature type="active site" description="For ring-opening step" evidence="4">
    <location>
        <position position="136"/>
    </location>
</feature>
<accession>A0A1H2QX52</accession>
<evidence type="ECO:0000256" key="1">
    <source>
        <dbReference type="ARBA" id="ARBA00000644"/>
    </source>
</evidence>
<dbReference type="GO" id="GO:0042802">
    <property type="term" value="F:identical protein binding"/>
    <property type="evidence" value="ECO:0007669"/>
    <property type="project" value="TreeGrafter"/>
</dbReference>
<dbReference type="Proteomes" id="UP000198534">
    <property type="component" value="Unassembled WGS sequence"/>
</dbReference>
<feature type="active site" description="Proton acceptor; for enolization step" evidence="4">
    <location>
        <position position="67"/>
    </location>
</feature>
<feature type="active site" description="Proton acceptor; for ring-opening step" evidence="4">
    <location>
        <position position="138"/>
    </location>
</feature>
<dbReference type="GO" id="GO:0005737">
    <property type="term" value="C:cytoplasm"/>
    <property type="evidence" value="ECO:0007669"/>
    <property type="project" value="TreeGrafter"/>
</dbReference>
<dbReference type="GO" id="GO:0006046">
    <property type="term" value="P:N-acetylglucosamine catabolic process"/>
    <property type="evidence" value="ECO:0007669"/>
    <property type="project" value="UniProtKB-UniRule"/>
</dbReference>
<dbReference type="GO" id="GO:0005975">
    <property type="term" value="P:carbohydrate metabolic process"/>
    <property type="evidence" value="ECO:0007669"/>
    <property type="project" value="InterPro"/>
</dbReference>
<organism evidence="6 7">
    <name type="scientific">Marininema mesophilum</name>
    <dbReference type="NCBI Taxonomy" id="1048340"/>
    <lineage>
        <taxon>Bacteria</taxon>
        <taxon>Bacillati</taxon>
        <taxon>Bacillota</taxon>
        <taxon>Bacilli</taxon>
        <taxon>Bacillales</taxon>
        <taxon>Thermoactinomycetaceae</taxon>
        <taxon>Marininema</taxon>
    </lineage>
</organism>
<dbReference type="SUPFAM" id="SSF100950">
    <property type="entry name" value="NagB/RpiA/CoA transferase-like"/>
    <property type="match status" value="1"/>
</dbReference>
<dbReference type="EC" id="3.5.99.6" evidence="4"/>
<dbReference type="NCBIfam" id="TIGR00502">
    <property type="entry name" value="nagB"/>
    <property type="match status" value="1"/>
</dbReference>
<comment type="function">
    <text evidence="4">Catalyzes the reversible isomerization-deamination of glucosamine 6-phosphate (GlcN6P) to form fructose 6-phosphate (Fru6P) and ammonium ion.</text>
</comment>
<comment type="catalytic activity">
    <reaction evidence="1 4">
        <text>alpha-D-glucosamine 6-phosphate + H2O = beta-D-fructose 6-phosphate + NH4(+)</text>
        <dbReference type="Rhea" id="RHEA:12172"/>
        <dbReference type="ChEBI" id="CHEBI:15377"/>
        <dbReference type="ChEBI" id="CHEBI:28938"/>
        <dbReference type="ChEBI" id="CHEBI:57634"/>
        <dbReference type="ChEBI" id="CHEBI:75989"/>
        <dbReference type="EC" id="3.5.99.6"/>
    </reaction>
</comment>
<evidence type="ECO:0000313" key="6">
    <source>
        <dbReference type="EMBL" id="SDW11701.1"/>
    </source>
</evidence>
<proteinExistence type="inferred from homology"/>
<dbReference type="PROSITE" id="PS01161">
    <property type="entry name" value="GLC_GALNAC_ISOMERASE"/>
    <property type="match status" value="1"/>
</dbReference>
<reference evidence="6 7" key="1">
    <citation type="submission" date="2016-10" db="EMBL/GenBank/DDBJ databases">
        <authorList>
            <person name="de Groot N.N."/>
        </authorList>
    </citation>
    <scope>NUCLEOTIDE SEQUENCE [LARGE SCALE GENOMIC DNA]</scope>
    <source>
        <strain evidence="6 7">DSM 45610</strain>
    </source>
</reference>
<comment type="caution">
    <text evidence="4">Lacks conserved residue(s) required for the propagation of feature annotation.</text>
</comment>
<keyword evidence="2 4" id="KW-0378">Hydrolase</keyword>
<dbReference type="FunFam" id="3.40.50.1360:FF:000003">
    <property type="entry name" value="Glucosamine-6-phosphate deaminase"/>
    <property type="match status" value="1"/>
</dbReference>
<dbReference type="GO" id="GO:0004342">
    <property type="term" value="F:glucosamine-6-phosphate deaminase activity"/>
    <property type="evidence" value="ECO:0007669"/>
    <property type="project" value="UniProtKB-UniRule"/>
</dbReference>
<dbReference type="STRING" id="1048340.SAMN05444487_101323"/>
<dbReference type="PANTHER" id="PTHR11280">
    <property type="entry name" value="GLUCOSAMINE-6-PHOSPHATE ISOMERASE"/>
    <property type="match status" value="1"/>
</dbReference>
<dbReference type="InterPro" id="IPR037171">
    <property type="entry name" value="NagB/RpiA_transferase-like"/>
</dbReference>
<dbReference type="GO" id="GO:0019262">
    <property type="term" value="P:N-acetylneuraminate catabolic process"/>
    <property type="evidence" value="ECO:0007669"/>
    <property type="project" value="UniProtKB-UniRule"/>
</dbReference>
<comment type="similarity">
    <text evidence="4">Belongs to the glucosamine/galactosamine-6-phosphate isomerase family. NagB subfamily.</text>
</comment>
<dbReference type="InterPro" id="IPR018321">
    <property type="entry name" value="Glucosamine6P_isomerase_CS"/>
</dbReference>
<dbReference type="PANTHER" id="PTHR11280:SF5">
    <property type="entry name" value="GLUCOSAMINE-6-PHOSPHATE ISOMERASE"/>
    <property type="match status" value="1"/>
</dbReference>
<dbReference type="Gene3D" id="3.40.50.1360">
    <property type="match status" value="1"/>
</dbReference>